<evidence type="ECO:0000256" key="4">
    <source>
        <dbReference type="ARBA" id="ARBA00023284"/>
    </source>
</evidence>
<dbReference type="GO" id="GO:0015036">
    <property type="term" value="F:disulfide oxidoreductase activity"/>
    <property type="evidence" value="ECO:0007669"/>
    <property type="project" value="InterPro"/>
</dbReference>
<dbReference type="Proteomes" id="UP000708298">
    <property type="component" value="Unassembled WGS sequence"/>
</dbReference>
<keyword evidence="4" id="KW-0676">Redox-active center</keyword>
<keyword evidence="2" id="KW-0201">Cytochrome c-type biogenesis</keyword>
<gene>
    <name evidence="6" type="ORF">ASILVAE211_01855</name>
</gene>
<keyword evidence="3" id="KW-1015">Disulfide bond</keyword>
<dbReference type="CDD" id="cd03010">
    <property type="entry name" value="TlpA_like_DsbE"/>
    <property type="match status" value="1"/>
</dbReference>
<feature type="domain" description="Thioredoxin" evidence="5">
    <location>
        <begin position="51"/>
        <end position="189"/>
    </location>
</feature>
<dbReference type="PANTHER" id="PTHR42852:SF6">
    <property type="entry name" value="THIOL:DISULFIDE INTERCHANGE PROTEIN DSBE"/>
    <property type="match status" value="1"/>
</dbReference>
<evidence type="ECO:0000256" key="2">
    <source>
        <dbReference type="ARBA" id="ARBA00022748"/>
    </source>
</evidence>
<dbReference type="Gene3D" id="3.40.30.10">
    <property type="entry name" value="Glutaredoxin"/>
    <property type="match status" value="1"/>
</dbReference>
<dbReference type="InterPro" id="IPR013766">
    <property type="entry name" value="Thioredoxin_domain"/>
</dbReference>
<reference evidence="6" key="1">
    <citation type="journal article" date="2021" name="Microorganisms">
        <title>Acidisoma silvae sp. nov. and Acidisomacellulosilytica sp. nov., Two Acidophilic Bacteria Isolated from Decaying Wood, Hydrolyzing Cellulose and Producing Poly-3-hydroxybutyrate.</title>
        <authorList>
            <person name="Mieszkin S."/>
            <person name="Pouder E."/>
            <person name="Uroz S."/>
            <person name="Simon-Colin C."/>
            <person name="Alain K."/>
        </authorList>
    </citation>
    <scope>NUCLEOTIDE SEQUENCE</scope>
    <source>
        <strain evidence="6">HW T2.11</strain>
    </source>
</reference>
<evidence type="ECO:0000256" key="1">
    <source>
        <dbReference type="ARBA" id="ARBA00004196"/>
    </source>
</evidence>
<dbReference type="InterPro" id="IPR036249">
    <property type="entry name" value="Thioredoxin-like_sf"/>
</dbReference>
<dbReference type="Pfam" id="PF00578">
    <property type="entry name" value="AhpC-TSA"/>
    <property type="match status" value="1"/>
</dbReference>
<comment type="subcellular location">
    <subcellularLocation>
        <location evidence="1">Cell envelope</location>
    </subcellularLocation>
</comment>
<dbReference type="InterPro" id="IPR000866">
    <property type="entry name" value="AhpC/TSA"/>
</dbReference>
<dbReference type="NCBIfam" id="TIGR00385">
    <property type="entry name" value="dsbE"/>
    <property type="match status" value="1"/>
</dbReference>
<dbReference type="PANTHER" id="PTHR42852">
    <property type="entry name" value="THIOL:DISULFIDE INTERCHANGE PROTEIN DSBE"/>
    <property type="match status" value="1"/>
</dbReference>
<evidence type="ECO:0000256" key="3">
    <source>
        <dbReference type="ARBA" id="ARBA00023157"/>
    </source>
</evidence>
<dbReference type="GO" id="GO:0016209">
    <property type="term" value="F:antioxidant activity"/>
    <property type="evidence" value="ECO:0007669"/>
    <property type="project" value="InterPro"/>
</dbReference>
<accession>A0A963YN67</accession>
<proteinExistence type="predicted"/>
<evidence type="ECO:0000313" key="6">
    <source>
        <dbReference type="EMBL" id="MCB8873910.1"/>
    </source>
</evidence>
<dbReference type="GO" id="GO:0030288">
    <property type="term" value="C:outer membrane-bounded periplasmic space"/>
    <property type="evidence" value="ECO:0007669"/>
    <property type="project" value="InterPro"/>
</dbReference>
<evidence type="ECO:0000259" key="5">
    <source>
        <dbReference type="PROSITE" id="PS51352"/>
    </source>
</evidence>
<organism evidence="6 7">
    <name type="scientific">Acidisoma silvae</name>
    <dbReference type="NCBI Taxonomy" id="2802396"/>
    <lineage>
        <taxon>Bacteria</taxon>
        <taxon>Pseudomonadati</taxon>
        <taxon>Pseudomonadota</taxon>
        <taxon>Alphaproteobacteria</taxon>
        <taxon>Acetobacterales</taxon>
        <taxon>Acidocellaceae</taxon>
        <taxon>Acidisoma</taxon>
    </lineage>
</organism>
<evidence type="ECO:0000313" key="7">
    <source>
        <dbReference type="Proteomes" id="UP000708298"/>
    </source>
</evidence>
<name>A0A963YN67_9PROT</name>
<dbReference type="InterPro" id="IPR004799">
    <property type="entry name" value="Periplasmic_diS_OxRdtase_DsbE"/>
</dbReference>
<dbReference type="AlphaFoldDB" id="A0A963YN67"/>
<dbReference type="EMBL" id="JAESVB010000001">
    <property type="protein sequence ID" value="MCB8873910.1"/>
    <property type="molecule type" value="Genomic_DNA"/>
</dbReference>
<dbReference type="PROSITE" id="PS51352">
    <property type="entry name" value="THIOREDOXIN_2"/>
    <property type="match status" value="1"/>
</dbReference>
<reference evidence="6" key="2">
    <citation type="submission" date="2021-01" db="EMBL/GenBank/DDBJ databases">
        <authorList>
            <person name="Mieszkin S."/>
            <person name="Pouder E."/>
            <person name="Alain K."/>
        </authorList>
    </citation>
    <scope>NUCLEOTIDE SEQUENCE</scope>
    <source>
        <strain evidence="6">HW T2.11</strain>
    </source>
</reference>
<keyword evidence="7" id="KW-1185">Reference proteome</keyword>
<dbReference type="GO" id="GO:0017004">
    <property type="term" value="P:cytochrome complex assembly"/>
    <property type="evidence" value="ECO:0007669"/>
    <property type="project" value="UniProtKB-KW"/>
</dbReference>
<dbReference type="SUPFAM" id="SSF52833">
    <property type="entry name" value="Thioredoxin-like"/>
    <property type="match status" value="1"/>
</dbReference>
<protein>
    <submittedName>
        <fullName evidence="6">DsbE family thiol:disulfide interchange protein</fullName>
    </submittedName>
</protein>
<dbReference type="InterPro" id="IPR050553">
    <property type="entry name" value="Thioredoxin_ResA/DsbE_sf"/>
</dbReference>
<comment type="caution">
    <text evidence="6">The sequence shown here is derived from an EMBL/GenBank/DDBJ whole genome shotgun (WGS) entry which is preliminary data.</text>
</comment>
<sequence length="193" mass="20791">MSAQMSQKSMLGRRVMLGAPLVVLAAAGGGWALMLRRMAGGNFDPHSLPSQLIGKKVPDFDLPGLNGGAGITGAELQKPGRTMLVNFFASWCIPCLEDAPMLNQLAKTGLPIWGITYKDKPADTEQFLSQHGNPFGRIAVDLPGRVAINWGLYGVPETYLIDASGIVHWRYAGALTQRVIDEDLTPLLHRLGA</sequence>